<dbReference type="SUPFAM" id="SSF46785">
    <property type="entry name" value="Winged helix' DNA-binding domain"/>
    <property type="match status" value="1"/>
</dbReference>
<comment type="caution">
    <text evidence="6">The sequence shown here is derived from an EMBL/GenBank/DDBJ whole genome shotgun (WGS) entry which is preliminary data.</text>
</comment>
<gene>
    <name evidence="6" type="primary">hcaR_1</name>
    <name evidence="6" type="ORF">GALL_113730</name>
</gene>
<evidence type="ECO:0000256" key="2">
    <source>
        <dbReference type="ARBA" id="ARBA00023015"/>
    </source>
</evidence>
<reference evidence="6" key="1">
    <citation type="submission" date="2016-10" db="EMBL/GenBank/DDBJ databases">
        <title>Sequence of Gallionella enrichment culture.</title>
        <authorList>
            <person name="Poehlein A."/>
            <person name="Muehling M."/>
            <person name="Daniel R."/>
        </authorList>
    </citation>
    <scope>NUCLEOTIDE SEQUENCE</scope>
</reference>
<evidence type="ECO:0000313" key="6">
    <source>
        <dbReference type="EMBL" id="OIR06456.1"/>
    </source>
</evidence>
<comment type="similarity">
    <text evidence="1">Belongs to the LysR transcriptional regulatory family.</text>
</comment>
<dbReference type="PANTHER" id="PTHR30346:SF17">
    <property type="entry name" value="LYSR FAMILY TRANSCRIPTIONAL REGULATOR"/>
    <property type="match status" value="1"/>
</dbReference>
<dbReference type="InterPro" id="IPR000847">
    <property type="entry name" value="LysR_HTH_N"/>
</dbReference>
<dbReference type="GO" id="GO:0032993">
    <property type="term" value="C:protein-DNA complex"/>
    <property type="evidence" value="ECO:0007669"/>
    <property type="project" value="TreeGrafter"/>
</dbReference>
<sequence>MWRAFCFLAVAQVNGLRHACRHTRAIMEMRQMRYFLALADELDAARAARLCGLSVSGLGRHISDLEESLGCSLFRRRAGRVALTAAGAVFYRRAQALLASAAEAAGEARAAAAASRARIRLGHFGAWWRERYARGLRRYEEQSPATRLHESCYVPAGVLAALRGGEVDVALLEWADLGLRIDFNIRRIESLPALVVLPAAHKLAGRRSVSFADLRGEAWVTWDERHFPGRGHRFLEAAGKARFVPCIAGEAASEEGMLERVKAGDAIGTLPAGQGSEVPKGLSFVPLRPSPLAFPVFVAWRKDADHEEELDRFASALLESRG</sequence>
<dbReference type="InterPro" id="IPR036388">
    <property type="entry name" value="WH-like_DNA-bd_sf"/>
</dbReference>
<feature type="domain" description="HTH lysR-type" evidence="5">
    <location>
        <begin position="27"/>
        <end position="84"/>
    </location>
</feature>
<keyword evidence="2" id="KW-0805">Transcription regulation</keyword>
<dbReference type="AlphaFoldDB" id="A0A1J5SR06"/>
<dbReference type="Gene3D" id="1.10.10.10">
    <property type="entry name" value="Winged helix-like DNA-binding domain superfamily/Winged helix DNA-binding domain"/>
    <property type="match status" value="1"/>
</dbReference>
<dbReference type="InterPro" id="IPR036390">
    <property type="entry name" value="WH_DNA-bd_sf"/>
</dbReference>
<dbReference type="CDD" id="cd08414">
    <property type="entry name" value="PBP2_LTTR_aromatics_like"/>
    <property type="match status" value="1"/>
</dbReference>
<dbReference type="PROSITE" id="PS50931">
    <property type="entry name" value="HTH_LYSR"/>
    <property type="match status" value="1"/>
</dbReference>
<evidence type="ECO:0000256" key="1">
    <source>
        <dbReference type="ARBA" id="ARBA00009437"/>
    </source>
</evidence>
<dbReference type="FunFam" id="1.10.10.10:FF:000001">
    <property type="entry name" value="LysR family transcriptional regulator"/>
    <property type="match status" value="1"/>
</dbReference>
<dbReference type="PANTHER" id="PTHR30346">
    <property type="entry name" value="TRANSCRIPTIONAL DUAL REGULATOR HCAR-RELATED"/>
    <property type="match status" value="1"/>
</dbReference>
<keyword evidence="4" id="KW-0804">Transcription</keyword>
<evidence type="ECO:0000256" key="3">
    <source>
        <dbReference type="ARBA" id="ARBA00023125"/>
    </source>
</evidence>
<protein>
    <submittedName>
        <fullName evidence="6">Hca operon transcriptional activator</fullName>
    </submittedName>
</protein>
<dbReference type="Gene3D" id="3.40.190.10">
    <property type="entry name" value="Periplasmic binding protein-like II"/>
    <property type="match status" value="2"/>
</dbReference>
<dbReference type="GO" id="GO:0003700">
    <property type="term" value="F:DNA-binding transcription factor activity"/>
    <property type="evidence" value="ECO:0007669"/>
    <property type="project" value="InterPro"/>
</dbReference>
<dbReference type="GO" id="GO:0003677">
    <property type="term" value="F:DNA binding"/>
    <property type="evidence" value="ECO:0007669"/>
    <property type="project" value="UniProtKB-KW"/>
</dbReference>
<evidence type="ECO:0000256" key="4">
    <source>
        <dbReference type="ARBA" id="ARBA00023163"/>
    </source>
</evidence>
<evidence type="ECO:0000259" key="5">
    <source>
        <dbReference type="PROSITE" id="PS50931"/>
    </source>
</evidence>
<keyword evidence="3" id="KW-0238">DNA-binding</keyword>
<dbReference type="SUPFAM" id="SSF53850">
    <property type="entry name" value="Periplasmic binding protein-like II"/>
    <property type="match status" value="1"/>
</dbReference>
<name>A0A1J5SR06_9ZZZZ</name>
<organism evidence="6">
    <name type="scientific">mine drainage metagenome</name>
    <dbReference type="NCBI Taxonomy" id="410659"/>
    <lineage>
        <taxon>unclassified sequences</taxon>
        <taxon>metagenomes</taxon>
        <taxon>ecological metagenomes</taxon>
    </lineage>
</organism>
<proteinExistence type="inferred from homology"/>
<dbReference type="EMBL" id="MLJW01000043">
    <property type="protein sequence ID" value="OIR06456.1"/>
    <property type="molecule type" value="Genomic_DNA"/>
</dbReference>
<dbReference type="Pfam" id="PF00126">
    <property type="entry name" value="HTH_1"/>
    <property type="match status" value="1"/>
</dbReference>
<dbReference type="Pfam" id="PF03466">
    <property type="entry name" value="LysR_substrate"/>
    <property type="match status" value="1"/>
</dbReference>
<dbReference type="InterPro" id="IPR005119">
    <property type="entry name" value="LysR_subst-bd"/>
</dbReference>
<accession>A0A1J5SR06</accession>